<evidence type="ECO:0000256" key="2">
    <source>
        <dbReference type="ARBA" id="ARBA00007193"/>
    </source>
</evidence>
<keyword evidence="8 12" id="KW-0406">Ion transport</keyword>
<keyword evidence="11 12" id="KW-0407">Ion channel</keyword>
<evidence type="ECO:0000256" key="11">
    <source>
        <dbReference type="ARBA" id="ARBA00023303"/>
    </source>
</evidence>
<dbReference type="OrthoDB" id="6502088at2759"/>
<dbReference type="GO" id="GO:0015280">
    <property type="term" value="F:ligand-gated sodium channel activity"/>
    <property type="evidence" value="ECO:0007669"/>
    <property type="project" value="TreeGrafter"/>
</dbReference>
<evidence type="ECO:0000256" key="3">
    <source>
        <dbReference type="ARBA" id="ARBA00022448"/>
    </source>
</evidence>
<evidence type="ECO:0000256" key="5">
    <source>
        <dbReference type="ARBA" id="ARBA00022692"/>
    </source>
</evidence>
<dbReference type="PRINTS" id="PR01078">
    <property type="entry name" value="AMINACHANNEL"/>
</dbReference>
<reference evidence="14" key="1">
    <citation type="submission" date="2020-11" db="EMBL/GenBank/DDBJ databases">
        <authorList>
            <person name="Tran Van P."/>
        </authorList>
    </citation>
    <scope>NUCLEOTIDE SEQUENCE</scope>
</reference>
<keyword evidence="6" id="KW-1133">Transmembrane helix</keyword>
<dbReference type="EMBL" id="LR900359">
    <property type="protein sequence ID" value="CAD7245380.1"/>
    <property type="molecule type" value="Genomic_DNA"/>
</dbReference>
<accession>A0A7R8X7D6</accession>
<proteinExistence type="inferred from homology"/>
<protein>
    <submittedName>
        <fullName evidence="14">Uncharacterized protein</fullName>
    </submittedName>
</protein>
<dbReference type="InterPro" id="IPR001873">
    <property type="entry name" value="ENaC"/>
</dbReference>
<keyword evidence="3 12" id="KW-0813">Transport</keyword>
<evidence type="ECO:0000256" key="7">
    <source>
        <dbReference type="ARBA" id="ARBA00023053"/>
    </source>
</evidence>
<evidence type="ECO:0000256" key="13">
    <source>
        <dbReference type="SAM" id="MobiDB-lite"/>
    </source>
</evidence>
<evidence type="ECO:0000256" key="1">
    <source>
        <dbReference type="ARBA" id="ARBA00004141"/>
    </source>
</evidence>
<evidence type="ECO:0000313" key="14">
    <source>
        <dbReference type="EMBL" id="CAD7245380.1"/>
    </source>
</evidence>
<dbReference type="AlphaFoldDB" id="A0A7R8X7D6"/>
<comment type="subcellular location">
    <subcellularLocation>
        <location evidence="1">Membrane</location>
        <topology evidence="1">Multi-pass membrane protein</topology>
    </subcellularLocation>
</comment>
<dbReference type="PANTHER" id="PTHR11690">
    <property type="entry name" value="AMILORIDE-SENSITIVE SODIUM CHANNEL-RELATED"/>
    <property type="match status" value="1"/>
</dbReference>
<dbReference type="GO" id="GO:0005886">
    <property type="term" value="C:plasma membrane"/>
    <property type="evidence" value="ECO:0007669"/>
    <property type="project" value="TreeGrafter"/>
</dbReference>
<gene>
    <name evidence="14" type="ORF">DSTB1V02_LOCUS5253</name>
</gene>
<dbReference type="Proteomes" id="UP000677054">
    <property type="component" value="Unassembled WGS sequence"/>
</dbReference>
<keyword evidence="4 12" id="KW-0894">Sodium channel</keyword>
<feature type="region of interest" description="Disordered" evidence="13">
    <location>
        <begin position="460"/>
        <end position="479"/>
    </location>
</feature>
<dbReference type="EMBL" id="CAJPEV010000842">
    <property type="protein sequence ID" value="CAG0889002.1"/>
    <property type="molecule type" value="Genomic_DNA"/>
</dbReference>
<evidence type="ECO:0000256" key="6">
    <source>
        <dbReference type="ARBA" id="ARBA00022989"/>
    </source>
</evidence>
<keyword evidence="7" id="KW-0915">Sodium</keyword>
<keyword evidence="9" id="KW-0472">Membrane</keyword>
<sequence>MPTQLYHVGECTAKEETSKLEKDIFWFGEDEDPRTMGIFDVITTYLQYPVSTTVSTTLPEYLEFPAVTVCNLAGFSCSKFKALNSSNYPSAQPSEFDQLAETWLLRYLKDRPSYLDFLSRLNPEDHVKIMQNRDEFIRMCIFKEKDCRKYFLPFLNTTYVTCYAFNLILNNASDPMAGSRYIGKPGDGMELTLYMNKSDWPMNWVWGGEGGVIVDAHRPNKHPSLHESRLYVRPGAATYISMTQKEVSRLAYPYEHNCYNSWDDCGYYPANSSIIVYDSVACRRMCIQSTTVGKCNCKDTGIRDYFTYSGGSLDDILPCIGVKDKECAASVVNGVINGSIKCPCNPECGEIEYKKTVSSLDWPSRSYFKSLFGPMGPTQAQNYKELKEEVLYLHICFSSIIKDTITELPTVSMLNLISSLGGVLSLYLGISLALCLEILEIIPLMMQIIVNQRFGISEKQDPEPKTRVPRQSAPKRYPAPLDWAVHCK</sequence>
<evidence type="ECO:0000256" key="12">
    <source>
        <dbReference type="RuleBase" id="RU000679"/>
    </source>
</evidence>
<dbReference type="Gene3D" id="2.60.470.10">
    <property type="entry name" value="Acid-sensing ion channels like domains"/>
    <property type="match status" value="1"/>
</dbReference>
<evidence type="ECO:0000256" key="10">
    <source>
        <dbReference type="ARBA" id="ARBA00023201"/>
    </source>
</evidence>
<keyword evidence="5 12" id="KW-0812">Transmembrane</keyword>
<evidence type="ECO:0000256" key="8">
    <source>
        <dbReference type="ARBA" id="ARBA00023065"/>
    </source>
</evidence>
<evidence type="ECO:0000256" key="4">
    <source>
        <dbReference type="ARBA" id="ARBA00022461"/>
    </source>
</evidence>
<dbReference type="PANTHER" id="PTHR11690:SF248">
    <property type="entry name" value="PICKPOCKET 17, ISOFORM A"/>
    <property type="match status" value="1"/>
</dbReference>
<dbReference type="Pfam" id="PF00858">
    <property type="entry name" value="ASC"/>
    <property type="match status" value="1"/>
</dbReference>
<name>A0A7R8X7D6_9CRUS</name>
<evidence type="ECO:0000256" key="9">
    <source>
        <dbReference type="ARBA" id="ARBA00023136"/>
    </source>
</evidence>
<comment type="similarity">
    <text evidence="2 12">Belongs to the amiloride-sensitive sodium channel (TC 1.A.6) family.</text>
</comment>
<keyword evidence="10 12" id="KW-0739">Sodium transport</keyword>
<dbReference type="Gene3D" id="1.10.287.770">
    <property type="entry name" value="YojJ-like"/>
    <property type="match status" value="1"/>
</dbReference>
<organism evidence="14">
    <name type="scientific">Darwinula stevensoni</name>
    <dbReference type="NCBI Taxonomy" id="69355"/>
    <lineage>
        <taxon>Eukaryota</taxon>
        <taxon>Metazoa</taxon>
        <taxon>Ecdysozoa</taxon>
        <taxon>Arthropoda</taxon>
        <taxon>Crustacea</taxon>
        <taxon>Oligostraca</taxon>
        <taxon>Ostracoda</taxon>
        <taxon>Podocopa</taxon>
        <taxon>Podocopida</taxon>
        <taxon>Darwinulocopina</taxon>
        <taxon>Darwinuloidea</taxon>
        <taxon>Darwinulidae</taxon>
        <taxon>Darwinula</taxon>
    </lineage>
</organism>
<evidence type="ECO:0000313" key="15">
    <source>
        <dbReference type="Proteomes" id="UP000677054"/>
    </source>
</evidence>
<keyword evidence="15" id="KW-1185">Reference proteome</keyword>